<dbReference type="GO" id="GO:0008271">
    <property type="term" value="F:secondary active sulfate transmembrane transporter activity"/>
    <property type="evidence" value="ECO:0007669"/>
    <property type="project" value="InterPro"/>
</dbReference>
<dbReference type="Pfam" id="PF00916">
    <property type="entry name" value="Sulfate_transp"/>
    <property type="match status" value="1"/>
</dbReference>
<keyword evidence="3 5" id="KW-1133">Transmembrane helix</keyword>
<dbReference type="AlphaFoldDB" id="A0A258DDZ7"/>
<dbReference type="PANTHER" id="PTHR43310:SF1">
    <property type="entry name" value="SULFATE TRANSPORTER YBAR-RELATED"/>
    <property type="match status" value="1"/>
</dbReference>
<feature type="domain" description="STAS" evidence="6">
    <location>
        <begin position="399"/>
        <end position="494"/>
    </location>
</feature>
<evidence type="ECO:0000259" key="6">
    <source>
        <dbReference type="PROSITE" id="PS50801"/>
    </source>
</evidence>
<feature type="transmembrane region" description="Helical" evidence="5">
    <location>
        <begin position="90"/>
        <end position="108"/>
    </location>
</feature>
<dbReference type="InterPro" id="IPR052706">
    <property type="entry name" value="Membrane-Transporter-like"/>
</dbReference>
<dbReference type="EMBL" id="NCDQ01000014">
    <property type="protein sequence ID" value="OYX06051.1"/>
    <property type="molecule type" value="Genomic_DNA"/>
</dbReference>
<evidence type="ECO:0000256" key="1">
    <source>
        <dbReference type="ARBA" id="ARBA00004141"/>
    </source>
</evidence>
<evidence type="ECO:0000313" key="8">
    <source>
        <dbReference type="Proteomes" id="UP000215616"/>
    </source>
</evidence>
<comment type="subcellular location">
    <subcellularLocation>
        <location evidence="1">Membrane</location>
        <topology evidence="1">Multi-pass membrane protein</topology>
    </subcellularLocation>
</comment>
<gene>
    <name evidence="7" type="ORF">B7Z12_01625</name>
</gene>
<dbReference type="InterPro" id="IPR002645">
    <property type="entry name" value="STAS_dom"/>
</dbReference>
<proteinExistence type="predicted"/>
<sequence>MTLLASARQQWLANPRRDLLAGTVVALALIPEAIAFSIIAGVDPAVGLYASFLIAVTIALVGGRPAMISAATGAMALVMVTLVRDHGLEYLFAASLLCGVFQILIGLLKLGRYIKFVSRSVMTGFVNSLAILIFLAQTPELIGANWQTFAMVGAGLAIIYGFPLVTKAVPSALVAIIVLSAFAIFTGLEVRTVGDMGEMPSSLPAFHLPAVPLTWETLRIIAPVSATLAFVGLLESLLTANLLDDITDTPSDKDRETRGQGVANIVSSLFGGMAGCAMIGQSIINVTSGARGRLSTLWAGLFLLFLILVLQDWVAKIPMAALVAVMIMVSVGTFDWKSVLNLRATPPQSSVVMIATTLTVVLTHDLSKGVVLGVILSAIFFMRKVGKTLAVTEIETPEDGVLRYKVSGQLFFASADLFAASFEHHGHPTRVEIDMSDAHLWDLTGVAAVDKVVYRYRRQGAQVQVIGMNDASQTLVDRVGKSDKAHLPAGGGAH</sequence>
<feature type="transmembrane region" description="Helical" evidence="5">
    <location>
        <begin position="45"/>
        <end position="61"/>
    </location>
</feature>
<dbReference type="Proteomes" id="UP000215616">
    <property type="component" value="Unassembled WGS sequence"/>
</dbReference>
<name>A0A258DDZ7_CAUVI</name>
<dbReference type="PROSITE" id="PS50801">
    <property type="entry name" value="STAS"/>
    <property type="match status" value="1"/>
</dbReference>
<accession>A0A258DDZ7</accession>
<feature type="transmembrane region" description="Helical" evidence="5">
    <location>
        <begin position="169"/>
        <end position="188"/>
    </location>
</feature>
<comment type="caution">
    <text evidence="7">The sequence shown here is derived from an EMBL/GenBank/DDBJ whole genome shotgun (WGS) entry which is preliminary data.</text>
</comment>
<dbReference type="InterPro" id="IPR018045">
    <property type="entry name" value="S04_transporter_CS"/>
</dbReference>
<evidence type="ECO:0000256" key="3">
    <source>
        <dbReference type="ARBA" id="ARBA00022989"/>
    </source>
</evidence>
<evidence type="ECO:0000256" key="2">
    <source>
        <dbReference type="ARBA" id="ARBA00022692"/>
    </source>
</evidence>
<feature type="transmembrane region" description="Helical" evidence="5">
    <location>
        <begin position="354"/>
        <end position="381"/>
    </location>
</feature>
<evidence type="ECO:0000256" key="5">
    <source>
        <dbReference type="SAM" id="Phobius"/>
    </source>
</evidence>
<dbReference type="InterPro" id="IPR036513">
    <property type="entry name" value="STAS_dom_sf"/>
</dbReference>
<feature type="transmembrane region" description="Helical" evidence="5">
    <location>
        <begin position="220"/>
        <end position="240"/>
    </location>
</feature>
<evidence type="ECO:0000256" key="4">
    <source>
        <dbReference type="ARBA" id="ARBA00023136"/>
    </source>
</evidence>
<keyword evidence="4 5" id="KW-0472">Membrane</keyword>
<reference evidence="7 8" key="1">
    <citation type="submission" date="2017-03" db="EMBL/GenBank/DDBJ databases">
        <title>Lifting the veil on microbial sulfur biogeochemistry in mining wastewaters.</title>
        <authorList>
            <person name="Kantor R.S."/>
            <person name="Colenbrander Nelson T."/>
            <person name="Marshall S."/>
            <person name="Bennett D."/>
            <person name="Apte S."/>
            <person name="Camacho D."/>
            <person name="Thomas B.C."/>
            <person name="Warren L.A."/>
            <person name="Banfield J.F."/>
        </authorList>
    </citation>
    <scope>NUCLEOTIDE SEQUENCE [LARGE SCALE GENOMIC DNA]</scope>
    <source>
        <strain evidence="7">32-67-7</strain>
    </source>
</reference>
<dbReference type="PROSITE" id="PS01130">
    <property type="entry name" value="SLC26A"/>
    <property type="match status" value="1"/>
</dbReference>
<feature type="transmembrane region" description="Helical" evidence="5">
    <location>
        <begin position="144"/>
        <end position="162"/>
    </location>
</feature>
<dbReference type="InterPro" id="IPR011547">
    <property type="entry name" value="SLC26A/SulP_dom"/>
</dbReference>
<dbReference type="CDD" id="cd07042">
    <property type="entry name" value="STAS_SulP_like_sulfate_transporter"/>
    <property type="match status" value="1"/>
</dbReference>
<protein>
    <submittedName>
        <fullName evidence="7">Sodium-independent anion transporter</fullName>
    </submittedName>
</protein>
<dbReference type="Gene3D" id="3.30.750.24">
    <property type="entry name" value="STAS domain"/>
    <property type="match status" value="1"/>
</dbReference>
<keyword evidence="2 5" id="KW-0812">Transmembrane</keyword>
<organism evidence="7 8">
    <name type="scientific">Caulobacter vibrioides</name>
    <name type="common">Caulobacter crescentus</name>
    <dbReference type="NCBI Taxonomy" id="155892"/>
    <lineage>
        <taxon>Bacteria</taxon>
        <taxon>Pseudomonadati</taxon>
        <taxon>Pseudomonadota</taxon>
        <taxon>Alphaproteobacteria</taxon>
        <taxon>Caulobacterales</taxon>
        <taxon>Caulobacteraceae</taxon>
        <taxon>Caulobacter</taxon>
    </lineage>
</organism>
<dbReference type="PANTHER" id="PTHR43310">
    <property type="entry name" value="SULFATE TRANSPORTER YBAR-RELATED"/>
    <property type="match status" value="1"/>
</dbReference>
<dbReference type="GO" id="GO:0016020">
    <property type="term" value="C:membrane"/>
    <property type="evidence" value="ECO:0007669"/>
    <property type="project" value="UniProtKB-SubCell"/>
</dbReference>
<feature type="transmembrane region" description="Helical" evidence="5">
    <location>
        <begin position="290"/>
        <end position="310"/>
    </location>
</feature>
<feature type="transmembrane region" description="Helical" evidence="5">
    <location>
        <begin position="261"/>
        <end position="284"/>
    </location>
</feature>
<evidence type="ECO:0000313" key="7">
    <source>
        <dbReference type="EMBL" id="OYX06051.1"/>
    </source>
</evidence>
<feature type="transmembrane region" description="Helical" evidence="5">
    <location>
        <begin position="317"/>
        <end position="334"/>
    </location>
</feature>
<dbReference type="SUPFAM" id="SSF52091">
    <property type="entry name" value="SpoIIaa-like"/>
    <property type="match status" value="1"/>
</dbReference>
<dbReference type="Pfam" id="PF01740">
    <property type="entry name" value="STAS"/>
    <property type="match status" value="1"/>
</dbReference>
<feature type="transmembrane region" description="Helical" evidence="5">
    <location>
        <begin position="120"/>
        <end position="138"/>
    </location>
</feature>